<proteinExistence type="predicted"/>
<evidence type="ECO:0000313" key="1">
    <source>
        <dbReference type="EMBL" id="ROR29362.1"/>
    </source>
</evidence>
<dbReference type="Proteomes" id="UP000273083">
    <property type="component" value="Unassembled WGS sequence"/>
</dbReference>
<evidence type="ECO:0000313" key="2">
    <source>
        <dbReference type="Proteomes" id="UP000273083"/>
    </source>
</evidence>
<protein>
    <submittedName>
        <fullName evidence="1">Uncharacterized protein</fullName>
    </submittedName>
</protein>
<dbReference type="OrthoDB" id="3186597at2"/>
<accession>A0A3N1XW03</accession>
<keyword evidence="2" id="KW-1185">Reference proteome</keyword>
<dbReference type="EMBL" id="RJVG01000003">
    <property type="protein sequence ID" value="ROR29362.1"/>
    <property type="molecule type" value="Genomic_DNA"/>
</dbReference>
<dbReference type="RefSeq" id="WP_123608802.1">
    <property type="nucleotide sequence ID" value="NZ_RJVG01000003.1"/>
</dbReference>
<dbReference type="AlphaFoldDB" id="A0A3N1XW03"/>
<reference evidence="1 2" key="1">
    <citation type="submission" date="2018-11" db="EMBL/GenBank/DDBJ databases">
        <title>Genomic Encyclopedia of Type Strains, Phase IV (KMG-IV): sequencing the most valuable type-strain genomes for metagenomic binning, comparative biology and taxonomic classification.</title>
        <authorList>
            <person name="Goeker M."/>
        </authorList>
    </citation>
    <scope>NUCLEOTIDE SEQUENCE [LARGE SCALE GENOMIC DNA]</scope>
    <source>
        <strain evidence="1 2">DSM 26537</strain>
    </source>
</reference>
<sequence length="81" mass="9267">MNKTIITFTQIMGLNRILLNEGLGYKVHLQDACGGQSFTIGPLDDNTNEEKFEEAKQVVIQYFKNIQIELEFLTKEAFIVI</sequence>
<gene>
    <name evidence="1" type="ORF">EDD66_103299</name>
</gene>
<comment type="caution">
    <text evidence="1">The sequence shown here is derived from an EMBL/GenBank/DDBJ whole genome shotgun (WGS) entry which is preliminary data.</text>
</comment>
<name>A0A3N1XW03_9FIRM</name>
<organism evidence="1 2">
    <name type="scientific">Mobilisporobacter senegalensis</name>
    <dbReference type="NCBI Taxonomy" id="1329262"/>
    <lineage>
        <taxon>Bacteria</taxon>
        <taxon>Bacillati</taxon>
        <taxon>Bacillota</taxon>
        <taxon>Clostridia</taxon>
        <taxon>Lachnospirales</taxon>
        <taxon>Lachnospiraceae</taxon>
        <taxon>Mobilisporobacter</taxon>
    </lineage>
</organism>